<accession>A0A9J6B6R5</accession>
<sequence>MEENILENRHHFWILMALQFFILLQARILLFTEKELFIYTILERLKDPLSSSKGGRIISHPPGTGKTKLTIVFLQSFLKMLPKCLLVIIPLSILLLNWEVEFLK</sequence>
<name>A0A9J6B6R5_SOLCO</name>
<keyword evidence="4" id="KW-0067">ATP-binding</keyword>
<keyword evidence="6" id="KW-0472">Membrane</keyword>
<keyword evidence="2" id="KW-0547">Nucleotide-binding</keyword>
<dbReference type="GO" id="GO:0005634">
    <property type="term" value="C:nucleus"/>
    <property type="evidence" value="ECO:0007669"/>
    <property type="project" value="UniProtKB-SubCell"/>
</dbReference>
<dbReference type="InterPro" id="IPR038718">
    <property type="entry name" value="SNF2-like_sf"/>
</dbReference>
<keyword evidence="5" id="KW-0539">Nucleus</keyword>
<dbReference type="PANTHER" id="PTHR45821">
    <property type="entry name" value="SNF2 DOMAIN-CONTAINING PROTEIN CLASSY 2-RELATED"/>
    <property type="match status" value="1"/>
</dbReference>
<keyword evidence="8" id="KW-1185">Reference proteome</keyword>
<evidence type="ECO:0000256" key="2">
    <source>
        <dbReference type="ARBA" id="ARBA00022741"/>
    </source>
</evidence>
<dbReference type="GO" id="GO:0080188">
    <property type="term" value="P:gene silencing by siRNA-directed DNA methylation"/>
    <property type="evidence" value="ECO:0007669"/>
    <property type="project" value="InterPro"/>
</dbReference>
<feature type="transmembrane region" description="Helical" evidence="6">
    <location>
        <begin position="80"/>
        <end position="98"/>
    </location>
</feature>
<dbReference type="SUPFAM" id="SSF52540">
    <property type="entry name" value="P-loop containing nucleoside triphosphate hydrolases"/>
    <property type="match status" value="1"/>
</dbReference>
<dbReference type="InterPro" id="IPR027417">
    <property type="entry name" value="P-loop_NTPase"/>
</dbReference>
<dbReference type="PANTHER" id="PTHR45821:SF22">
    <property type="entry name" value="ATP-DEPENDENT HELICASE"/>
    <property type="match status" value="1"/>
</dbReference>
<dbReference type="GO" id="GO:0005524">
    <property type="term" value="F:ATP binding"/>
    <property type="evidence" value="ECO:0007669"/>
    <property type="project" value="UniProtKB-KW"/>
</dbReference>
<evidence type="ECO:0000313" key="8">
    <source>
        <dbReference type="Proteomes" id="UP000824120"/>
    </source>
</evidence>
<dbReference type="AlphaFoldDB" id="A0A9J6B6R5"/>
<comment type="subcellular location">
    <subcellularLocation>
        <location evidence="1">Nucleus</location>
    </subcellularLocation>
</comment>
<keyword evidence="6" id="KW-1133">Transmembrane helix</keyword>
<dbReference type="Proteomes" id="UP000824120">
    <property type="component" value="Chromosome 1"/>
</dbReference>
<dbReference type="Gene3D" id="3.40.50.10810">
    <property type="entry name" value="Tandem AAA-ATPase domain"/>
    <property type="match status" value="1"/>
</dbReference>
<keyword evidence="6" id="KW-0812">Transmembrane</keyword>
<evidence type="ECO:0000256" key="3">
    <source>
        <dbReference type="ARBA" id="ARBA00022806"/>
    </source>
</evidence>
<reference evidence="7 8" key="1">
    <citation type="submission" date="2020-09" db="EMBL/GenBank/DDBJ databases">
        <title>De no assembly of potato wild relative species, Solanum commersonii.</title>
        <authorList>
            <person name="Cho K."/>
        </authorList>
    </citation>
    <scope>NUCLEOTIDE SEQUENCE [LARGE SCALE GENOMIC DNA]</scope>
    <source>
        <strain evidence="7">LZ3.2</strain>
        <tissue evidence="7">Leaf</tissue>
    </source>
</reference>
<comment type="caution">
    <text evidence="7">The sequence shown here is derived from an EMBL/GenBank/DDBJ whole genome shotgun (WGS) entry which is preliminary data.</text>
</comment>
<organism evidence="7 8">
    <name type="scientific">Solanum commersonii</name>
    <name type="common">Commerson's wild potato</name>
    <name type="synonym">Commerson's nightshade</name>
    <dbReference type="NCBI Taxonomy" id="4109"/>
    <lineage>
        <taxon>Eukaryota</taxon>
        <taxon>Viridiplantae</taxon>
        <taxon>Streptophyta</taxon>
        <taxon>Embryophyta</taxon>
        <taxon>Tracheophyta</taxon>
        <taxon>Spermatophyta</taxon>
        <taxon>Magnoliopsida</taxon>
        <taxon>eudicotyledons</taxon>
        <taxon>Gunneridae</taxon>
        <taxon>Pentapetalae</taxon>
        <taxon>asterids</taxon>
        <taxon>lamiids</taxon>
        <taxon>Solanales</taxon>
        <taxon>Solanaceae</taxon>
        <taxon>Solanoideae</taxon>
        <taxon>Solaneae</taxon>
        <taxon>Solanum</taxon>
    </lineage>
</organism>
<evidence type="ECO:0000256" key="1">
    <source>
        <dbReference type="ARBA" id="ARBA00004123"/>
    </source>
</evidence>
<evidence type="ECO:0008006" key="9">
    <source>
        <dbReference type="Google" id="ProtNLM"/>
    </source>
</evidence>
<gene>
    <name evidence="7" type="ORF">H5410_004202</name>
</gene>
<evidence type="ECO:0000256" key="5">
    <source>
        <dbReference type="ARBA" id="ARBA00023242"/>
    </source>
</evidence>
<dbReference type="EMBL" id="JACXVP010000001">
    <property type="protein sequence ID" value="KAG5632485.1"/>
    <property type="molecule type" value="Genomic_DNA"/>
</dbReference>
<evidence type="ECO:0000256" key="4">
    <source>
        <dbReference type="ARBA" id="ARBA00022840"/>
    </source>
</evidence>
<protein>
    <recommendedName>
        <fullName evidence="9">SNF2 N-terminal domain-containing protein</fullName>
    </recommendedName>
</protein>
<keyword evidence="3" id="KW-0378">Hydrolase</keyword>
<proteinExistence type="predicted"/>
<dbReference type="InterPro" id="IPR044567">
    <property type="entry name" value="CLSY/DRD1"/>
</dbReference>
<dbReference type="GO" id="GO:0004386">
    <property type="term" value="F:helicase activity"/>
    <property type="evidence" value="ECO:0007669"/>
    <property type="project" value="UniProtKB-KW"/>
</dbReference>
<keyword evidence="3" id="KW-0347">Helicase</keyword>
<evidence type="ECO:0000313" key="7">
    <source>
        <dbReference type="EMBL" id="KAG5632485.1"/>
    </source>
</evidence>
<feature type="transmembrane region" description="Helical" evidence="6">
    <location>
        <begin position="12"/>
        <end position="30"/>
    </location>
</feature>
<evidence type="ECO:0000256" key="6">
    <source>
        <dbReference type="SAM" id="Phobius"/>
    </source>
</evidence>
<dbReference type="OrthoDB" id="2020972at2759"/>